<accession>A0ABQ1FKH9</accession>
<reference evidence="2" key="1">
    <citation type="journal article" date="2019" name="Int. J. Syst. Evol. Microbiol.">
        <title>The Global Catalogue of Microorganisms (GCM) 10K type strain sequencing project: providing services to taxonomists for standard genome sequencing and annotation.</title>
        <authorList>
            <consortium name="The Broad Institute Genomics Platform"/>
            <consortium name="The Broad Institute Genome Sequencing Center for Infectious Disease"/>
            <person name="Wu L."/>
            <person name="Ma J."/>
        </authorList>
    </citation>
    <scope>NUCLEOTIDE SEQUENCE [LARGE SCALE GENOMIC DNA]</scope>
    <source>
        <strain evidence="2">CGMCC 1.15043</strain>
    </source>
</reference>
<evidence type="ECO:0000313" key="1">
    <source>
        <dbReference type="EMBL" id="GGA17541.1"/>
    </source>
</evidence>
<organism evidence="1 2">
    <name type="scientific">Paenibacillus marchantiophytorum</name>
    <dbReference type="NCBI Taxonomy" id="1619310"/>
    <lineage>
        <taxon>Bacteria</taxon>
        <taxon>Bacillati</taxon>
        <taxon>Bacillota</taxon>
        <taxon>Bacilli</taxon>
        <taxon>Bacillales</taxon>
        <taxon>Paenibacillaceae</taxon>
        <taxon>Paenibacillus</taxon>
    </lineage>
</organism>
<gene>
    <name evidence="1" type="ORF">GCM10008018_72190</name>
</gene>
<name>A0ABQ1FKH9_9BACL</name>
<proteinExistence type="predicted"/>
<evidence type="ECO:0008006" key="3">
    <source>
        <dbReference type="Google" id="ProtNLM"/>
    </source>
</evidence>
<evidence type="ECO:0000313" key="2">
    <source>
        <dbReference type="Proteomes" id="UP000615455"/>
    </source>
</evidence>
<dbReference type="Proteomes" id="UP000615455">
    <property type="component" value="Unassembled WGS sequence"/>
</dbReference>
<comment type="caution">
    <text evidence="1">The sequence shown here is derived from an EMBL/GenBank/DDBJ whole genome shotgun (WGS) entry which is preliminary data.</text>
</comment>
<sequence length="664" mass="74070">MASDQVLFNEDRMRKLMKDIQDIEDHANYLRNATNGFVNQLDSQLLSQIGSDTAQVQALINKLTSKAEGMSGFLDFTIKKVKETEQANIKDAQALKQATSTGKSWWERLASSLGAEAKAVVQKIVSGVEHLAKTITHTNPLKLLIAPVPTLLVEVAKEFQVQIQTATIEKQLGSLKQDKTVAQLLDQRAKGTPEEQKWANERLEQIKEAYTELGRSQAAYHMYAKFGNQAYMDEATKEMEAERIKLGQLGIASSFYDENVDVSSFYAGSALLACKYNPTKNDHSEMPQDNVLRSLILTSLSKGNEGEWAIRRLEGSTETNRSELRSYDPNKTVTLEELFRQESDRYTKEQLEEIWNQLSSEERKAISKQFAQNWFKQTLQGIGGEIANGAMTSWESFKEIGGDFHTGLQTRGNKALDSPYDFINWLTLGASGGIQEGLKERAIENWDSTYDFFNWLTVGGIETVKGAINPDKPLSKEHWLASLGVASIVYGGAKGQWGTKLEHRILGRNVVEGTGEVGSGGSVAKESGDVVEETVTYSRVQGGQSKDILKVNEDGTLSLNEKFKSNDLNVSTGKDHAEYFKNKRGDGSYKVEFEVPKWLDELIQENAISQDFYKSNPLNQGGTAPKIVDKGIFEKYNFDGVAYELPSPISEWLVEYAKNVRIVP</sequence>
<keyword evidence="2" id="KW-1185">Reference proteome</keyword>
<dbReference type="EMBL" id="BMHE01000096">
    <property type="protein sequence ID" value="GGA17541.1"/>
    <property type="molecule type" value="Genomic_DNA"/>
</dbReference>
<protein>
    <recommendedName>
        <fullName evidence="3">LXG domain-containing protein</fullName>
    </recommendedName>
</protein>